<evidence type="ECO:0000313" key="6">
    <source>
        <dbReference type="Proteomes" id="UP000593737"/>
    </source>
</evidence>
<dbReference type="EC" id="2.7.13.3" evidence="2"/>
<sequence>MSASVSNCISVLLIEPKKALAQRFQDILSKSFSAVSSPQVVSSLQEGLKCLANREVAVVLTDLVLPDSSGPDAVRFLCRTAPFSAVVAFTERGDMALLLEAVQAGAHEALPNVLLSPEELTLAIQSALIRVSSSKIPTEATRSHFPLAGSPPSLPKLVHNLNNALTSINGFTDILLARLPADEAPHRCAEQIKDACDRAASLARDLASLSADPS</sequence>
<gene>
    <name evidence="5" type="ORF">Nkreftii_003523</name>
</gene>
<dbReference type="CDD" id="cd00156">
    <property type="entry name" value="REC"/>
    <property type="match status" value="1"/>
</dbReference>
<name>A0A7S8FGU1_9BACT</name>
<dbReference type="Gene3D" id="3.40.50.2300">
    <property type="match status" value="1"/>
</dbReference>
<dbReference type="InterPro" id="IPR003661">
    <property type="entry name" value="HisK_dim/P_dom"/>
</dbReference>
<comment type="catalytic activity">
    <reaction evidence="1">
        <text>ATP + protein L-histidine = ADP + protein N-phospho-L-histidine.</text>
        <dbReference type="EC" id="2.7.13.3"/>
    </reaction>
</comment>
<dbReference type="CDD" id="cd00082">
    <property type="entry name" value="HisKA"/>
    <property type="match status" value="1"/>
</dbReference>
<evidence type="ECO:0000256" key="3">
    <source>
        <dbReference type="PROSITE-ProRule" id="PRU00169"/>
    </source>
</evidence>
<dbReference type="InterPro" id="IPR001789">
    <property type="entry name" value="Sig_transdc_resp-reg_receiver"/>
</dbReference>
<dbReference type="SUPFAM" id="SSF47384">
    <property type="entry name" value="Homodimeric domain of signal transducing histidine kinase"/>
    <property type="match status" value="1"/>
</dbReference>
<dbReference type="Proteomes" id="UP000593737">
    <property type="component" value="Chromosome"/>
</dbReference>
<dbReference type="SMART" id="SM00448">
    <property type="entry name" value="REC"/>
    <property type="match status" value="1"/>
</dbReference>
<protein>
    <recommendedName>
        <fullName evidence="2">histidine kinase</fullName>
        <ecNumber evidence="2">2.7.13.3</ecNumber>
    </recommendedName>
</protein>
<evidence type="ECO:0000313" key="5">
    <source>
        <dbReference type="EMBL" id="QPD05749.1"/>
    </source>
</evidence>
<proteinExistence type="predicted"/>
<keyword evidence="3" id="KW-0597">Phosphoprotein</keyword>
<dbReference type="InterPro" id="IPR036097">
    <property type="entry name" value="HisK_dim/P_sf"/>
</dbReference>
<organism evidence="5 6">
    <name type="scientific">Candidatus Nitrospira kreftii</name>
    <dbReference type="NCBI Taxonomy" id="2652173"/>
    <lineage>
        <taxon>Bacteria</taxon>
        <taxon>Pseudomonadati</taxon>
        <taxon>Nitrospirota</taxon>
        <taxon>Nitrospiria</taxon>
        <taxon>Nitrospirales</taxon>
        <taxon>Nitrospiraceae</taxon>
        <taxon>Nitrospira</taxon>
    </lineage>
</organism>
<evidence type="ECO:0000256" key="2">
    <source>
        <dbReference type="ARBA" id="ARBA00012438"/>
    </source>
</evidence>
<dbReference type="AlphaFoldDB" id="A0A7S8FGU1"/>
<reference evidence="5 6" key="1">
    <citation type="journal article" date="2020" name="ISME J.">
        <title>Enrichment and physiological characterization of a novel comammox Nitrospira indicates ammonium inhibition of complete nitrification.</title>
        <authorList>
            <person name="Sakoula D."/>
            <person name="Koch H."/>
            <person name="Frank J."/>
            <person name="Jetten M.S.M."/>
            <person name="van Kessel M.A.H.J."/>
            <person name="Lucker S."/>
        </authorList>
    </citation>
    <scope>NUCLEOTIDE SEQUENCE [LARGE SCALE GENOMIC DNA]</scope>
    <source>
        <strain evidence="5">Comreactor17</strain>
    </source>
</reference>
<feature type="modified residue" description="4-aspartylphosphate" evidence="3">
    <location>
        <position position="62"/>
    </location>
</feature>
<dbReference type="InterPro" id="IPR011006">
    <property type="entry name" value="CheY-like_superfamily"/>
</dbReference>
<dbReference type="GO" id="GO:0000155">
    <property type="term" value="F:phosphorelay sensor kinase activity"/>
    <property type="evidence" value="ECO:0007669"/>
    <property type="project" value="InterPro"/>
</dbReference>
<dbReference type="Pfam" id="PF00072">
    <property type="entry name" value="Response_reg"/>
    <property type="match status" value="1"/>
</dbReference>
<evidence type="ECO:0000256" key="1">
    <source>
        <dbReference type="ARBA" id="ARBA00000085"/>
    </source>
</evidence>
<feature type="domain" description="Response regulatory" evidence="4">
    <location>
        <begin position="10"/>
        <end position="127"/>
    </location>
</feature>
<dbReference type="KEGG" id="nkf:Nkreftii_003523"/>
<dbReference type="PROSITE" id="PS50110">
    <property type="entry name" value="RESPONSE_REGULATORY"/>
    <property type="match status" value="1"/>
</dbReference>
<dbReference type="Gene3D" id="1.10.287.130">
    <property type="match status" value="1"/>
</dbReference>
<dbReference type="EMBL" id="CP047423">
    <property type="protein sequence ID" value="QPD05749.1"/>
    <property type="molecule type" value="Genomic_DNA"/>
</dbReference>
<dbReference type="SUPFAM" id="SSF52172">
    <property type="entry name" value="CheY-like"/>
    <property type="match status" value="1"/>
</dbReference>
<accession>A0A7S8FGU1</accession>
<evidence type="ECO:0000259" key="4">
    <source>
        <dbReference type="PROSITE" id="PS50110"/>
    </source>
</evidence>